<sequence>MSGAPFKRKDREIEPPYIDISGQKTPYDCVVYVMKWLEIIEPQNINKGKYEWDNWTQAEVDHFRVEFASRILFHDMNRDRDAAIKGNEAMRLSKPSAALLSAYYQVDSYDIDSDSD</sequence>
<protein>
    <recommendedName>
        <fullName evidence="3">Ubiquitin-like protease family profile domain-containing protein</fullName>
    </recommendedName>
</protein>
<accession>A0A445D178</accession>
<organism evidence="1 2">
    <name type="scientific">Arachis hypogaea</name>
    <name type="common">Peanut</name>
    <dbReference type="NCBI Taxonomy" id="3818"/>
    <lineage>
        <taxon>Eukaryota</taxon>
        <taxon>Viridiplantae</taxon>
        <taxon>Streptophyta</taxon>
        <taxon>Embryophyta</taxon>
        <taxon>Tracheophyta</taxon>
        <taxon>Spermatophyta</taxon>
        <taxon>Magnoliopsida</taxon>
        <taxon>eudicotyledons</taxon>
        <taxon>Gunneridae</taxon>
        <taxon>Pentapetalae</taxon>
        <taxon>rosids</taxon>
        <taxon>fabids</taxon>
        <taxon>Fabales</taxon>
        <taxon>Fabaceae</taxon>
        <taxon>Papilionoideae</taxon>
        <taxon>50 kb inversion clade</taxon>
        <taxon>dalbergioids sensu lato</taxon>
        <taxon>Dalbergieae</taxon>
        <taxon>Pterocarpus clade</taxon>
        <taxon>Arachis</taxon>
    </lineage>
</organism>
<proteinExistence type="predicted"/>
<evidence type="ECO:0000313" key="1">
    <source>
        <dbReference type="EMBL" id="RYR56953.1"/>
    </source>
</evidence>
<keyword evidence="2" id="KW-1185">Reference proteome</keyword>
<name>A0A445D178_ARAHY</name>
<dbReference type="EMBL" id="SDMP01000005">
    <property type="protein sequence ID" value="RYR56953.1"/>
    <property type="molecule type" value="Genomic_DNA"/>
</dbReference>
<comment type="caution">
    <text evidence="1">The sequence shown here is derived from an EMBL/GenBank/DDBJ whole genome shotgun (WGS) entry which is preliminary data.</text>
</comment>
<evidence type="ECO:0000313" key="2">
    <source>
        <dbReference type="Proteomes" id="UP000289738"/>
    </source>
</evidence>
<reference evidence="1 2" key="1">
    <citation type="submission" date="2019-01" db="EMBL/GenBank/DDBJ databases">
        <title>Sequencing of cultivated peanut Arachis hypogaea provides insights into genome evolution and oil improvement.</title>
        <authorList>
            <person name="Chen X."/>
        </authorList>
    </citation>
    <scope>NUCLEOTIDE SEQUENCE [LARGE SCALE GENOMIC DNA]</scope>
    <source>
        <strain evidence="2">cv. Fuhuasheng</strain>
        <tissue evidence="1">Leaves</tissue>
    </source>
</reference>
<gene>
    <name evidence="1" type="ORF">Ahy_A05g022692</name>
</gene>
<evidence type="ECO:0008006" key="3">
    <source>
        <dbReference type="Google" id="ProtNLM"/>
    </source>
</evidence>
<dbReference type="AlphaFoldDB" id="A0A445D178"/>
<dbReference type="Proteomes" id="UP000289738">
    <property type="component" value="Chromosome A05"/>
</dbReference>